<reference evidence="8 9" key="1">
    <citation type="submission" date="2016-09" db="EMBL/GenBank/DDBJ databases">
        <title>Genome sequence of Eubacterium angustum.</title>
        <authorList>
            <person name="Poehlein A."/>
            <person name="Daniel R."/>
        </authorList>
    </citation>
    <scope>NUCLEOTIDE SEQUENCE [LARGE SCALE GENOMIC DNA]</scope>
    <source>
        <strain evidence="8 9">DSM 1989</strain>
    </source>
</reference>
<evidence type="ECO:0000256" key="1">
    <source>
        <dbReference type="ARBA" id="ARBA00004141"/>
    </source>
</evidence>
<dbReference type="PANTHER" id="PTHR42948:SF1">
    <property type="entry name" value="TRANSPORTER"/>
    <property type="match status" value="1"/>
</dbReference>
<evidence type="ECO:0000313" key="8">
    <source>
        <dbReference type="EMBL" id="OHW62347.1"/>
    </source>
</evidence>
<evidence type="ECO:0000256" key="7">
    <source>
        <dbReference type="SAM" id="Phobius"/>
    </source>
</evidence>
<dbReference type="PROSITE" id="PS00610">
    <property type="entry name" value="NA_NEUROTRAN_SYMP_1"/>
    <property type="match status" value="1"/>
</dbReference>
<feature type="transmembrane region" description="Helical" evidence="7">
    <location>
        <begin position="441"/>
        <end position="462"/>
    </location>
</feature>
<keyword evidence="5 7" id="KW-0472">Membrane</keyword>
<evidence type="ECO:0000256" key="3">
    <source>
        <dbReference type="ARBA" id="ARBA00022692"/>
    </source>
</evidence>
<dbReference type="OrthoDB" id="9762833at2"/>
<dbReference type="Proteomes" id="UP000180254">
    <property type="component" value="Unassembled WGS sequence"/>
</dbReference>
<comment type="similarity">
    <text evidence="6">Belongs to the sodium:neurotransmitter symporter (SNF) (TC 2.A.22) family.</text>
</comment>
<dbReference type="RefSeq" id="WP_071063063.1">
    <property type="nucleotide sequence ID" value="NZ_MKIE01000004.1"/>
</dbReference>
<dbReference type="InterPro" id="IPR000175">
    <property type="entry name" value="Na/ntran_symport"/>
</dbReference>
<feature type="transmembrane region" description="Helical" evidence="7">
    <location>
        <begin position="354"/>
        <end position="373"/>
    </location>
</feature>
<keyword evidence="9" id="KW-1185">Reference proteome</keyword>
<keyword evidence="4 7" id="KW-1133">Transmembrane helix</keyword>
<dbReference type="PANTHER" id="PTHR42948">
    <property type="entry name" value="TRANSPORTER"/>
    <property type="match status" value="1"/>
</dbReference>
<feature type="transmembrane region" description="Helical" evidence="7">
    <location>
        <begin position="272"/>
        <end position="291"/>
    </location>
</feature>
<feature type="transmembrane region" description="Helical" evidence="7">
    <location>
        <begin position="224"/>
        <end position="251"/>
    </location>
</feature>
<evidence type="ECO:0000256" key="6">
    <source>
        <dbReference type="RuleBase" id="RU003732"/>
    </source>
</evidence>
<dbReference type="STRING" id="39480.EUAN_14180"/>
<protein>
    <recommendedName>
        <fullName evidence="6">Transporter</fullName>
    </recommendedName>
</protein>
<proteinExistence type="inferred from homology"/>
<dbReference type="InterPro" id="IPR047218">
    <property type="entry name" value="YocR/YhdH-like"/>
</dbReference>
<dbReference type="GO" id="GO:0016020">
    <property type="term" value="C:membrane"/>
    <property type="evidence" value="ECO:0007669"/>
    <property type="project" value="UniProtKB-SubCell"/>
</dbReference>
<accession>A0A1S1V869</accession>
<dbReference type="PRINTS" id="PR00176">
    <property type="entry name" value="NANEUSMPORT"/>
</dbReference>
<feature type="transmembrane region" description="Helical" evidence="7">
    <location>
        <begin position="94"/>
        <end position="118"/>
    </location>
</feature>
<comment type="subcellular location">
    <subcellularLocation>
        <location evidence="1">Membrane</location>
        <topology evidence="1">Multi-pass membrane protein</topology>
    </subcellularLocation>
</comment>
<organism evidence="8 9">
    <name type="scientific">Andreesenia angusta</name>
    <dbReference type="NCBI Taxonomy" id="39480"/>
    <lineage>
        <taxon>Bacteria</taxon>
        <taxon>Bacillati</taxon>
        <taxon>Bacillota</taxon>
        <taxon>Tissierellia</taxon>
        <taxon>Tissierellales</taxon>
        <taxon>Gottschalkiaceae</taxon>
        <taxon>Andreesenia</taxon>
    </lineage>
</organism>
<dbReference type="InterPro" id="IPR037272">
    <property type="entry name" value="SNS_sf"/>
</dbReference>
<dbReference type="GO" id="GO:0015293">
    <property type="term" value="F:symporter activity"/>
    <property type="evidence" value="ECO:0007669"/>
    <property type="project" value="UniProtKB-KW"/>
</dbReference>
<feature type="transmembrane region" description="Helical" evidence="7">
    <location>
        <begin position="311"/>
        <end position="333"/>
    </location>
</feature>
<sequence>MSNLNREADKRETFSSGLAVFFATLSSAVGLGNIWKFPYMVGENGGGAFILIYLVCVFLVGMPVAISEFFIGRKTRSNAVDAFEKLKPGSSWKFVGYLGGITSFFVMLFYSTVGGWVYRYTFKALSMDFKSVGSMSIEDASLFVSSEFGNVVSSPVAPILWQIAFTGVVALIIFAGVKNGIEKVTKTLMPVLLVLIVLCAARSLTLEGAREGIDFLFTADFSAITPGVLLAALGLAFFKLSLGMGTMITYGSYFTKDNNMSATSAKVAISDIAVSMLAGLAIFPVVFTFGLEPGEGPGLLFNTIPLVFSRIPFGNVLIVAFFLLASIAATTAMTSMMAVPVSILNEKFKLNKGLSVLIVAGIVSAIGALTVHPSSLLGHIQLFGKSFFDLYDFLASNIFMPVGGLLTVVFVGWFVKKVLLFDELSNGGTVKNQAYLKAYGFLVKFVTPLLLIFIFLSSIGILSM</sequence>
<evidence type="ECO:0000256" key="5">
    <source>
        <dbReference type="ARBA" id="ARBA00023136"/>
    </source>
</evidence>
<evidence type="ECO:0000313" key="9">
    <source>
        <dbReference type="Proteomes" id="UP000180254"/>
    </source>
</evidence>
<keyword evidence="3 6" id="KW-0812">Transmembrane</keyword>
<dbReference type="SUPFAM" id="SSF161070">
    <property type="entry name" value="SNF-like"/>
    <property type="match status" value="1"/>
</dbReference>
<evidence type="ECO:0000256" key="4">
    <source>
        <dbReference type="ARBA" id="ARBA00022989"/>
    </source>
</evidence>
<keyword evidence="6" id="KW-0769">Symport</keyword>
<dbReference type="CDD" id="cd10336">
    <property type="entry name" value="SLC6sbd_Tyt1-Like"/>
    <property type="match status" value="1"/>
</dbReference>
<feature type="transmembrane region" description="Helical" evidence="7">
    <location>
        <begin position="12"/>
        <end position="35"/>
    </location>
</feature>
<feature type="transmembrane region" description="Helical" evidence="7">
    <location>
        <begin position="47"/>
        <end position="66"/>
    </location>
</feature>
<evidence type="ECO:0000256" key="2">
    <source>
        <dbReference type="ARBA" id="ARBA00022448"/>
    </source>
</evidence>
<dbReference type="Pfam" id="PF00209">
    <property type="entry name" value="SNF"/>
    <property type="match status" value="2"/>
</dbReference>
<dbReference type="NCBIfam" id="NF037979">
    <property type="entry name" value="Na_transp"/>
    <property type="match status" value="1"/>
</dbReference>
<dbReference type="EMBL" id="MKIE01000004">
    <property type="protein sequence ID" value="OHW62347.1"/>
    <property type="molecule type" value="Genomic_DNA"/>
</dbReference>
<dbReference type="AlphaFoldDB" id="A0A1S1V869"/>
<dbReference type="PROSITE" id="PS50267">
    <property type="entry name" value="NA_NEUROTRAN_SYMP_3"/>
    <property type="match status" value="1"/>
</dbReference>
<comment type="caution">
    <text evidence="8">The sequence shown here is derived from an EMBL/GenBank/DDBJ whole genome shotgun (WGS) entry which is preliminary data.</text>
</comment>
<name>A0A1S1V869_9FIRM</name>
<feature type="transmembrane region" description="Helical" evidence="7">
    <location>
        <begin position="393"/>
        <end position="415"/>
    </location>
</feature>
<feature type="transmembrane region" description="Helical" evidence="7">
    <location>
        <begin position="159"/>
        <end position="177"/>
    </location>
</feature>
<feature type="transmembrane region" description="Helical" evidence="7">
    <location>
        <begin position="184"/>
        <end position="204"/>
    </location>
</feature>
<keyword evidence="2 6" id="KW-0813">Transport</keyword>
<gene>
    <name evidence="8" type="ORF">EUAN_14180</name>
</gene>